<keyword evidence="4" id="KW-0547">Nucleotide-binding</keyword>
<evidence type="ECO:0000256" key="6">
    <source>
        <dbReference type="ARBA" id="ARBA00022840"/>
    </source>
</evidence>
<dbReference type="AlphaFoldDB" id="A0AAJ7XET3"/>
<evidence type="ECO:0000256" key="5">
    <source>
        <dbReference type="ARBA" id="ARBA00022777"/>
    </source>
</evidence>
<dbReference type="SMART" id="SM00220">
    <property type="entry name" value="S_TKc"/>
    <property type="match status" value="1"/>
</dbReference>
<reference evidence="9" key="1">
    <citation type="submission" date="2025-08" db="UniProtKB">
        <authorList>
            <consortium name="RefSeq"/>
        </authorList>
    </citation>
    <scope>IDENTIFICATION</scope>
    <source>
        <tissue evidence="9">Sperm</tissue>
    </source>
</reference>
<accession>A0AAJ7XET3</accession>
<dbReference type="GO" id="GO:0005856">
    <property type="term" value="C:cytoskeleton"/>
    <property type="evidence" value="ECO:0007669"/>
    <property type="project" value="TreeGrafter"/>
</dbReference>
<dbReference type="GO" id="GO:0005634">
    <property type="term" value="C:nucleus"/>
    <property type="evidence" value="ECO:0007669"/>
    <property type="project" value="TreeGrafter"/>
</dbReference>
<dbReference type="SUPFAM" id="SSF56112">
    <property type="entry name" value="Protein kinase-like (PK-like)"/>
    <property type="match status" value="1"/>
</dbReference>
<dbReference type="Gene3D" id="3.30.200.20">
    <property type="entry name" value="Phosphorylase Kinase, domain 1"/>
    <property type="match status" value="1"/>
</dbReference>
<keyword evidence="2" id="KW-0723">Serine/threonine-protein kinase</keyword>
<dbReference type="InterPro" id="IPR050494">
    <property type="entry name" value="Ser_Thr_dual-spec_kinase"/>
</dbReference>
<dbReference type="GO" id="GO:0004674">
    <property type="term" value="F:protein serine/threonine kinase activity"/>
    <property type="evidence" value="ECO:0007669"/>
    <property type="project" value="UniProtKB-KW"/>
</dbReference>
<dbReference type="Proteomes" id="UP001318040">
    <property type="component" value="Chromosome 58"/>
</dbReference>
<proteinExistence type="inferred from homology"/>
<dbReference type="Pfam" id="PF00069">
    <property type="entry name" value="Pkinase"/>
    <property type="match status" value="1"/>
</dbReference>
<dbReference type="InterPro" id="IPR011009">
    <property type="entry name" value="Kinase-like_dom_sf"/>
</dbReference>
<dbReference type="RefSeq" id="XP_032832084.1">
    <property type="nucleotide sequence ID" value="XM_032976193.1"/>
</dbReference>
<gene>
    <name evidence="9" type="primary">LOC116955180</name>
</gene>
<comment type="similarity">
    <text evidence="1">Belongs to the protein kinase superfamily. CMGC Ser/Thr protein kinase family. MNB/DYRK subfamily.</text>
</comment>
<protein>
    <submittedName>
        <fullName evidence="9">Dual specificity tyrosine-phosphorylation-regulated kinase 4-like</fullName>
    </submittedName>
</protein>
<evidence type="ECO:0000256" key="1">
    <source>
        <dbReference type="ARBA" id="ARBA00008867"/>
    </source>
</evidence>
<keyword evidence="3" id="KW-0808">Transferase</keyword>
<evidence type="ECO:0000256" key="4">
    <source>
        <dbReference type="ARBA" id="ARBA00022741"/>
    </source>
</evidence>
<keyword evidence="8" id="KW-1185">Reference proteome</keyword>
<evidence type="ECO:0000313" key="8">
    <source>
        <dbReference type="Proteomes" id="UP001318040"/>
    </source>
</evidence>
<organism evidence="8 9">
    <name type="scientific">Petromyzon marinus</name>
    <name type="common">Sea lamprey</name>
    <dbReference type="NCBI Taxonomy" id="7757"/>
    <lineage>
        <taxon>Eukaryota</taxon>
        <taxon>Metazoa</taxon>
        <taxon>Chordata</taxon>
        <taxon>Craniata</taxon>
        <taxon>Vertebrata</taxon>
        <taxon>Cyclostomata</taxon>
        <taxon>Hyperoartia</taxon>
        <taxon>Petromyzontiformes</taxon>
        <taxon>Petromyzontidae</taxon>
        <taxon>Petromyzon</taxon>
    </lineage>
</organism>
<dbReference type="Gene3D" id="1.10.510.10">
    <property type="entry name" value="Transferase(Phosphotransferase) domain 1"/>
    <property type="match status" value="1"/>
</dbReference>
<dbReference type="InterPro" id="IPR008271">
    <property type="entry name" value="Ser/Thr_kinase_AS"/>
</dbReference>
<dbReference type="PROSITE" id="PS00108">
    <property type="entry name" value="PROTEIN_KINASE_ST"/>
    <property type="match status" value="1"/>
</dbReference>
<dbReference type="GO" id="GO:0005524">
    <property type="term" value="F:ATP binding"/>
    <property type="evidence" value="ECO:0007669"/>
    <property type="project" value="UniProtKB-KW"/>
</dbReference>
<evidence type="ECO:0000256" key="2">
    <source>
        <dbReference type="ARBA" id="ARBA00022527"/>
    </source>
</evidence>
<name>A0AAJ7XET3_PETMA</name>
<feature type="domain" description="Protein kinase" evidence="7">
    <location>
        <begin position="1"/>
        <end position="303"/>
    </location>
</feature>
<keyword evidence="6" id="KW-0067">ATP-binding</keyword>
<dbReference type="PANTHER" id="PTHR24058">
    <property type="entry name" value="DUAL SPECIFICITY PROTEIN KINASE"/>
    <property type="match status" value="1"/>
</dbReference>
<dbReference type="PROSITE" id="PS50011">
    <property type="entry name" value="PROTEIN_KINASE_DOM"/>
    <property type="match status" value="1"/>
</dbReference>
<dbReference type="KEGG" id="pmrn:116955180"/>
<dbReference type="InterPro" id="IPR000719">
    <property type="entry name" value="Prot_kinase_dom"/>
</dbReference>
<sequence>MELYGSYLKESERTELLAMQEIWYFGLQNQARGFYNNGYDDEDDNYIPVKHEHLNFRYEVLKIIGMGGQGIVIKCLDHKTNTLVAVKILSIPLSGTLDDLIRRQNAEPLQMEEVKIFTKGILKCLSHLHAKKIIHGDLKPENILVKDRVAGTMKVTDFGHSFVEGCQTSVSFGTLMFMAPEGHLGYSSTCSADMWALGCTVAEMATGTAIFNPMNFDDQLVCCMEVLGLPPDDLVKAAPRRNKYFKSDKQPRMFGCHRVPGRRPLCMLLANYGPEFVDFISSCLQWSPAFRMTPEQALAHKWLQDIGTGEPGSTPAQPSLTLASAEKTEIAEESMEEKTESTPAQPSLTLASAEKTEIAEESMDEKTELVVQETREQKKKKRSRLARVGRAICFFFRRRLLCGGVSTAE</sequence>
<evidence type="ECO:0000256" key="3">
    <source>
        <dbReference type="ARBA" id="ARBA00022679"/>
    </source>
</evidence>
<evidence type="ECO:0000259" key="7">
    <source>
        <dbReference type="PROSITE" id="PS50011"/>
    </source>
</evidence>
<keyword evidence="5" id="KW-0418">Kinase</keyword>
<evidence type="ECO:0000313" key="9">
    <source>
        <dbReference type="RefSeq" id="XP_032832084.1"/>
    </source>
</evidence>
<dbReference type="GO" id="GO:0005737">
    <property type="term" value="C:cytoplasm"/>
    <property type="evidence" value="ECO:0007669"/>
    <property type="project" value="TreeGrafter"/>
</dbReference>
<dbReference type="PANTHER" id="PTHR24058:SF22">
    <property type="entry name" value="DUAL SPECIFICITY TYROSINE-PHOSPHORYLATION-REGULATED KINASE 4"/>
    <property type="match status" value="1"/>
</dbReference>